<proteinExistence type="predicted"/>
<dbReference type="InterPro" id="IPR018613">
    <property type="entry name" value="Ccdc97-like"/>
</dbReference>
<dbReference type="Proteomes" id="UP000054359">
    <property type="component" value="Unassembled WGS sequence"/>
</dbReference>
<protein>
    <submittedName>
        <fullName evidence="3">Coiled-coil domain-containing protein 97</fullName>
    </submittedName>
</protein>
<gene>
    <name evidence="3" type="ORF">X975_18170</name>
</gene>
<evidence type="ECO:0000313" key="3">
    <source>
        <dbReference type="EMBL" id="KFM57550.1"/>
    </source>
</evidence>
<feature type="compositionally biased region" description="Acidic residues" evidence="1">
    <location>
        <begin position="193"/>
        <end position="216"/>
    </location>
</feature>
<evidence type="ECO:0000259" key="2">
    <source>
        <dbReference type="Pfam" id="PF09747"/>
    </source>
</evidence>
<feature type="non-terminal residue" evidence="3">
    <location>
        <position position="282"/>
    </location>
</feature>
<dbReference type="STRING" id="407821.A0A087SXG1"/>
<feature type="compositionally biased region" description="Acidic residues" evidence="1">
    <location>
        <begin position="270"/>
        <end position="282"/>
    </location>
</feature>
<dbReference type="EMBL" id="KK112400">
    <property type="protein sequence ID" value="KFM57550.1"/>
    <property type="molecule type" value="Genomic_DNA"/>
</dbReference>
<feature type="region of interest" description="Disordered" evidence="1">
    <location>
        <begin position="263"/>
        <end position="282"/>
    </location>
</feature>
<feature type="region of interest" description="Disordered" evidence="1">
    <location>
        <begin position="193"/>
        <end position="223"/>
    </location>
</feature>
<dbReference type="InterPro" id="IPR040233">
    <property type="entry name" value="CCD97-like_C"/>
</dbReference>
<name>A0A087SXG1_STEMI</name>
<reference evidence="3 4" key="1">
    <citation type="submission" date="2013-11" db="EMBL/GenBank/DDBJ databases">
        <title>Genome sequencing of Stegodyphus mimosarum.</title>
        <authorList>
            <person name="Bechsgaard J."/>
        </authorList>
    </citation>
    <scope>NUCLEOTIDE SEQUENCE [LARGE SCALE GENOMIC DNA]</scope>
</reference>
<evidence type="ECO:0000313" key="4">
    <source>
        <dbReference type="Proteomes" id="UP000054359"/>
    </source>
</evidence>
<dbReference type="AlphaFoldDB" id="A0A087SXG1"/>
<evidence type="ECO:0000256" key="1">
    <source>
        <dbReference type="SAM" id="MobiDB-lite"/>
    </source>
</evidence>
<feature type="domain" description="CCD97-like C-terminal" evidence="2">
    <location>
        <begin position="116"/>
        <end position="279"/>
    </location>
</feature>
<sequence>MIGTPSKDDMEVDIVKESDEISLMRNSILDCVAKSDGFFKSQQVGEIDLTIAEKREIASNLLGRNVPLFLQRYWKYIKLEDVPFFDSHQADYEVNFYLTEIRKNHNCRSNKVRVRNRRYEALKKMVEEGKYFSDAEMRKRSPFLYDQLIGQHLTENERISAYKEQHKDQKFSSFLMDQLERNQENYLFECQKDEDEAVVEEEDDDTEEESELEEDIPTSRTVTEQEKTLLRNEFTNIMYENFLAGKDKDFDYSSVDNNVEYDSVHQRNLDEEEKYFDEDTEF</sequence>
<accession>A0A087SXG1</accession>
<dbReference type="PANTHER" id="PTHR31840">
    <property type="entry name" value="COILED-COIL DOMAIN-CONTAINING PROTEIN 97"/>
    <property type="match status" value="1"/>
</dbReference>
<organism evidence="3 4">
    <name type="scientific">Stegodyphus mimosarum</name>
    <name type="common">African social velvet spider</name>
    <dbReference type="NCBI Taxonomy" id="407821"/>
    <lineage>
        <taxon>Eukaryota</taxon>
        <taxon>Metazoa</taxon>
        <taxon>Ecdysozoa</taxon>
        <taxon>Arthropoda</taxon>
        <taxon>Chelicerata</taxon>
        <taxon>Arachnida</taxon>
        <taxon>Araneae</taxon>
        <taxon>Araneomorphae</taxon>
        <taxon>Entelegynae</taxon>
        <taxon>Eresoidea</taxon>
        <taxon>Eresidae</taxon>
        <taxon>Stegodyphus</taxon>
    </lineage>
</organism>
<dbReference type="OMA" id="LDVYMRH"/>
<dbReference type="Pfam" id="PF09747">
    <property type="entry name" value="CCD97-like_C"/>
    <property type="match status" value="1"/>
</dbReference>
<keyword evidence="4" id="KW-1185">Reference proteome</keyword>
<dbReference type="OrthoDB" id="333176at2759"/>
<dbReference type="PANTHER" id="PTHR31840:SF1">
    <property type="entry name" value="COILED-COIL DOMAIN-CONTAINING PROTEIN 97"/>
    <property type="match status" value="1"/>
</dbReference>